<accession>A0A5B1CE46</accession>
<name>A0A5B1CE46_9BACT</name>
<dbReference type="EMBL" id="VRLW01000001">
    <property type="protein sequence ID" value="KAA1258135.1"/>
    <property type="molecule type" value="Genomic_DNA"/>
</dbReference>
<organism evidence="1 2">
    <name type="scientific">Rubripirellula obstinata</name>
    <dbReference type="NCBI Taxonomy" id="406547"/>
    <lineage>
        <taxon>Bacteria</taxon>
        <taxon>Pseudomonadati</taxon>
        <taxon>Planctomycetota</taxon>
        <taxon>Planctomycetia</taxon>
        <taxon>Pirellulales</taxon>
        <taxon>Pirellulaceae</taxon>
        <taxon>Rubripirellula</taxon>
    </lineage>
</organism>
<sequence length="101" mass="11324">MANATETKTKTPETTIRAELAKLEWMIPDAKRDLAKAAERLAARGIAAVKECEAMIAEEPCSMGWTEFAEQDARHASEAKAKLTALFERRQLLQYLIDEND</sequence>
<proteinExistence type="predicted"/>
<reference evidence="1 2" key="1">
    <citation type="submission" date="2019-08" db="EMBL/GenBank/DDBJ databases">
        <title>Deep-cultivation of Planctomycetes and their phenomic and genomic characterization uncovers novel biology.</title>
        <authorList>
            <person name="Wiegand S."/>
            <person name="Jogler M."/>
            <person name="Boedeker C."/>
            <person name="Pinto D."/>
            <person name="Vollmers J."/>
            <person name="Rivas-Marin E."/>
            <person name="Kohn T."/>
            <person name="Peeters S.H."/>
            <person name="Heuer A."/>
            <person name="Rast P."/>
            <person name="Oberbeckmann S."/>
            <person name="Bunk B."/>
            <person name="Jeske O."/>
            <person name="Meyerdierks A."/>
            <person name="Storesund J.E."/>
            <person name="Kallscheuer N."/>
            <person name="Luecker S."/>
            <person name="Lage O.M."/>
            <person name="Pohl T."/>
            <person name="Merkel B.J."/>
            <person name="Hornburger P."/>
            <person name="Mueller R.-W."/>
            <person name="Bruemmer F."/>
            <person name="Labrenz M."/>
            <person name="Spormann A.M."/>
            <person name="Op Den Camp H."/>
            <person name="Overmann J."/>
            <person name="Amann R."/>
            <person name="Jetten M.S.M."/>
            <person name="Mascher T."/>
            <person name="Medema M.H."/>
            <person name="Devos D.P."/>
            <person name="Kaster A.-K."/>
            <person name="Ovreas L."/>
            <person name="Rohde M."/>
            <person name="Galperin M.Y."/>
            <person name="Jogler C."/>
        </authorList>
    </citation>
    <scope>NUCLEOTIDE SEQUENCE [LARGE SCALE GENOMIC DNA]</scope>
    <source>
        <strain evidence="1 2">LF1</strain>
    </source>
</reference>
<evidence type="ECO:0000313" key="1">
    <source>
        <dbReference type="EMBL" id="KAA1258135.1"/>
    </source>
</evidence>
<dbReference type="Proteomes" id="UP000322699">
    <property type="component" value="Unassembled WGS sequence"/>
</dbReference>
<gene>
    <name evidence="1" type="ORF">LF1_06500</name>
</gene>
<evidence type="ECO:0000313" key="2">
    <source>
        <dbReference type="Proteomes" id="UP000322699"/>
    </source>
</evidence>
<dbReference type="AlphaFoldDB" id="A0A5B1CE46"/>
<dbReference type="RefSeq" id="WP_149752565.1">
    <property type="nucleotide sequence ID" value="NZ_LWSK01000007.1"/>
</dbReference>
<keyword evidence="2" id="KW-1185">Reference proteome</keyword>
<protein>
    <submittedName>
        <fullName evidence="1">Uncharacterized protein</fullName>
    </submittedName>
</protein>
<comment type="caution">
    <text evidence="1">The sequence shown here is derived from an EMBL/GenBank/DDBJ whole genome shotgun (WGS) entry which is preliminary data.</text>
</comment>